<keyword evidence="7 10" id="KW-0472">Membrane</keyword>
<comment type="similarity">
    <text evidence="2">Belongs to the MIP/aquaporin (TC 1.A.8) family.</text>
</comment>
<dbReference type="SUPFAM" id="SSF56112">
    <property type="entry name" value="Protein kinase-like (PK-like)"/>
    <property type="match status" value="1"/>
</dbReference>
<dbReference type="SUPFAM" id="SSF81338">
    <property type="entry name" value="Aquaporin-like"/>
    <property type="match status" value="1"/>
</dbReference>
<dbReference type="InterPro" id="IPR023271">
    <property type="entry name" value="Aquaporin-like"/>
</dbReference>
<gene>
    <name evidence="11" type="ORF">A1Q2_07847</name>
</gene>
<feature type="region of interest" description="Disordered" evidence="9">
    <location>
        <begin position="1"/>
        <end position="38"/>
    </location>
</feature>
<evidence type="ECO:0000256" key="5">
    <source>
        <dbReference type="ARBA" id="ARBA00022737"/>
    </source>
</evidence>
<dbReference type="PANTHER" id="PTHR43829">
    <property type="entry name" value="AQUAPORIN OR AQUAGLYCEROPORIN RELATED"/>
    <property type="match status" value="1"/>
</dbReference>
<feature type="compositionally biased region" description="Basic and acidic residues" evidence="9">
    <location>
        <begin position="296"/>
        <end position="312"/>
    </location>
</feature>
<evidence type="ECO:0000313" key="12">
    <source>
        <dbReference type="Proteomes" id="UP000006757"/>
    </source>
</evidence>
<evidence type="ECO:0000256" key="2">
    <source>
        <dbReference type="ARBA" id="ARBA00006175"/>
    </source>
</evidence>
<dbReference type="GO" id="GO:0015250">
    <property type="term" value="F:water channel activity"/>
    <property type="evidence" value="ECO:0007669"/>
    <property type="project" value="TreeGrafter"/>
</dbReference>
<protein>
    <recommendedName>
        <fullName evidence="13">Aquaporin-like protein</fullName>
    </recommendedName>
</protein>
<evidence type="ECO:0000313" key="11">
    <source>
        <dbReference type="EMBL" id="EKC97844.1"/>
    </source>
</evidence>
<evidence type="ECO:0008006" key="13">
    <source>
        <dbReference type="Google" id="ProtNLM"/>
    </source>
</evidence>
<dbReference type="Pfam" id="PF00230">
    <property type="entry name" value="MIP"/>
    <property type="match status" value="1"/>
</dbReference>
<evidence type="ECO:0000256" key="4">
    <source>
        <dbReference type="ARBA" id="ARBA00022692"/>
    </source>
</evidence>
<comment type="caution">
    <text evidence="11">The sequence shown here is derived from an EMBL/GenBank/DDBJ whole genome shotgun (WGS) entry which is preliminary data.</text>
</comment>
<feature type="compositionally biased region" description="Basic and acidic residues" evidence="9">
    <location>
        <begin position="1"/>
        <end position="19"/>
    </location>
</feature>
<dbReference type="HOGENOM" id="CLU_388915_0_0_1"/>
<dbReference type="InterPro" id="IPR011009">
    <property type="entry name" value="Kinase-like_dom_sf"/>
</dbReference>
<dbReference type="STRING" id="1220162.K1V1M7"/>
<keyword evidence="3" id="KW-0813">Transport</keyword>
<evidence type="ECO:0000256" key="3">
    <source>
        <dbReference type="ARBA" id="ARBA00022448"/>
    </source>
</evidence>
<sequence length="710" mass="77400">MLPKFSDDESAKVTERPVSESEISGSSGTDFMGPVDPDVDVERQPVIAEKDDDEMQPFSFKMPESFQCYAAECAGIFVMITIGLITNIQSTLTGDPENPTKSNDVAYAFGWGVGLFAGLLITIPTSGGHINPAITLMLASYRGFPWKKVPGYWAAQIYEGGGGLRTMKTATLFIDVAPKWESNIDAFFQEVTGAALLLLGVAIATSPPNAHWTTWSKALIMLWFFVGVSGCMGLHPGYALNPARDFGVRLSCWAMGYGKHLWTQRNWYWIWGCLIAPVTVHGADLDEAYPWKKAQDQVEDEGRGKAQERRSTGEQSATTTAYGRASYDSFRRVLFGRFEDKGSRASCKIREIQDIGIEIIGMYGLHGTHEGPDPARVGVLTRRSGQISAFNVIDSCNHTMSDEPTSDVLNAFGLSGPLRLMEGGREPVYATSDDSAVLKRAKEDYQRFVGEVLDPLPQNGFRMARALRPKDGGWTCDGWGANELLPGKPREKLLTEDVVRVLKAGQVLHAATEGVKRELVPVENHAWARADAAVWGEGEVAVPEPWKALVNALVDFTRDEPDLGPSQLIHGDLSGNVLFAPVSDSSPFSSGSGPRSAAKHSGKTPGWSKQQQPDPGIIDFSPYFRPAAYALGIVIADALLWHGHGSELRGTVQRAGISVPVGAIARGLLFRIYTAIGLRREGVEEESEKEEVERFTMAAKAMGLGYSYTL</sequence>
<accession>K1V1M7</accession>
<feature type="transmembrane region" description="Helical" evidence="10">
    <location>
        <begin position="187"/>
        <end position="206"/>
    </location>
</feature>
<dbReference type="InterPro" id="IPR000425">
    <property type="entry name" value="MIP"/>
</dbReference>
<evidence type="ECO:0000256" key="7">
    <source>
        <dbReference type="ARBA" id="ARBA00023136"/>
    </source>
</evidence>
<organism evidence="11 12">
    <name type="scientific">Trichosporon asahii var. asahii (strain CBS 8904)</name>
    <name type="common">Yeast</name>
    <dbReference type="NCBI Taxonomy" id="1220162"/>
    <lineage>
        <taxon>Eukaryota</taxon>
        <taxon>Fungi</taxon>
        <taxon>Dikarya</taxon>
        <taxon>Basidiomycota</taxon>
        <taxon>Agaricomycotina</taxon>
        <taxon>Tremellomycetes</taxon>
        <taxon>Trichosporonales</taxon>
        <taxon>Trichosporonaceae</taxon>
        <taxon>Trichosporon</taxon>
    </lineage>
</organism>
<dbReference type="AlphaFoldDB" id="K1V1M7"/>
<dbReference type="eggNOG" id="KOG0224">
    <property type="taxonomic scope" value="Eukaryota"/>
</dbReference>
<evidence type="ECO:0000256" key="9">
    <source>
        <dbReference type="SAM" id="MobiDB-lite"/>
    </source>
</evidence>
<name>K1V1M7_TRIAC</name>
<feature type="transmembrane region" description="Helical" evidence="10">
    <location>
        <begin position="105"/>
        <end position="123"/>
    </location>
</feature>
<keyword evidence="5" id="KW-0677">Repeat</keyword>
<feature type="transmembrane region" description="Helical" evidence="10">
    <location>
        <begin position="66"/>
        <end position="85"/>
    </location>
</feature>
<dbReference type="Gene3D" id="1.20.1080.10">
    <property type="entry name" value="Glycerol uptake facilitator protein"/>
    <property type="match status" value="1"/>
</dbReference>
<dbReference type="GO" id="GO:0005886">
    <property type="term" value="C:plasma membrane"/>
    <property type="evidence" value="ECO:0007669"/>
    <property type="project" value="TreeGrafter"/>
</dbReference>
<keyword evidence="4 10" id="KW-0812">Transmembrane</keyword>
<comment type="subcellular location">
    <subcellularLocation>
        <location evidence="1">Membrane</location>
        <topology evidence="1">Multi-pass membrane protein</topology>
    </subcellularLocation>
</comment>
<feature type="region of interest" description="Disordered" evidence="9">
    <location>
        <begin position="296"/>
        <end position="320"/>
    </location>
</feature>
<proteinExistence type="inferred from homology"/>
<dbReference type="Proteomes" id="UP000006757">
    <property type="component" value="Unassembled WGS sequence"/>
</dbReference>
<dbReference type="EMBL" id="AMBO01000401">
    <property type="protein sequence ID" value="EKC97844.1"/>
    <property type="molecule type" value="Genomic_DNA"/>
</dbReference>
<feature type="transmembrane region" description="Helical" evidence="10">
    <location>
        <begin position="218"/>
        <end position="240"/>
    </location>
</feature>
<dbReference type="InterPro" id="IPR050363">
    <property type="entry name" value="MIP/Aquaporin"/>
</dbReference>
<evidence type="ECO:0000256" key="6">
    <source>
        <dbReference type="ARBA" id="ARBA00022989"/>
    </source>
</evidence>
<feature type="region of interest" description="Disordered" evidence="9">
    <location>
        <begin position="584"/>
        <end position="612"/>
    </location>
</feature>
<comment type="catalytic activity">
    <reaction evidence="8">
        <text>H2O(in) = H2O(out)</text>
        <dbReference type="Rhea" id="RHEA:29667"/>
        <dbReference type="ChEBI" id="CHEBI:15377"/>
    </reaction>
</comment>
<keyword evidence="6 10" id="KW-1133">Transmembrane helix</keyword>
<dbReference type="GO" id="GO:0015254">
    <property type="term" value="F:glycerol channel activity"/>
    <property type="evidence" value="ECO:0007669"/>
    <property type="project" value="TreeGrafter"/>
</dbReference>
<dbReference type="PANTHER" id="PTHR43829:SF9">
    <property type="entry name" value="AQUAPORIN-9"/>
    <property type="match status" value="1"/>
</dbReference>
<dbReference type="PRINTS" id="PR00783">
    <property type="entry name" value="MINTRINSICP"/>
</dbReference>
<feature type="compositionally biased region" description="Low complexity" evidence="9">
    <location>
        <begin position="584"/>
        <end position="596"/>
    </location>
</feature>
<evidence type="ECO:0000256" key="1">
    <source>
        <dbReference type="ARBA" id="ARBA00004141"/>
    </source>
</evidence>
<evidence type="ECO:0000256" key="8">
    <source>
        <dbReference type="ARBA" id="ARBA00034651"/>
    </source>
</evidence>
<evidence type="ECO:0000256" key="10">
    <source>
        <dbReference type="SAM" id="Phobius"/>
    </source>
</evidence>
<keyword evidence="12" id="KW-1185">Reference proteome</keyword>
<dbReference type="InParanoid" id="K1V1M7"/>
<reference evidence="11 12" key="1">
    <citation type="journal article" date="2012" name="Eukaryot. Cell">
        <title>Genome sequence of the Trichosporon asahii environmental strain CBS 8904.</title>
        <authorList>
            <person name="Yang R.Y."/>
            <person name="Li H.T."/>
            <person name="Zhu H."/>
            <person name="Zhou G.P."/>
            <person name="Wang M."/>
            <person name="Wang L."/>
        </authorList>
    </citation>
    <scope>NUCLEOTIDE SEQUENCE [LARGE SCALE GENOMIC DNA]</scope>
    <source>
        <strain evidence="11 12">CBS 8904</strain>
    </source>
</reference>